<evidence type="ECO:0000313" key="2">
    <source>
        <dbReference type="Proteomes" id="UP001295684"/>
    </source>
</evidence>
<name>A0AAD1XLF8_EUPCR</name>
<organism evidence="1 2">
    <name type="scientific">Euplotes crassus</name>
    <dbReference type="NCBI Taxonomy" id="5936"/>
    <lineage>
        <taxon>Eukaryota</taxon>
        <taxon>Sar</taxon>
        <taxon>Alveolata</taxon>
        <taxon>Ciliophora</taxon>
        <taxon>Intramacronucleata</taxon>
        <taxon>Spirotrichea</taxon>
        <taxon>Hypotrichia</taxon>
        <taxon>Euplotida</taxon>
        <taxon>Euplotidae</taxon>
        <taxon>Moneuplotes</taxon>
    </lineage>
</organism>
<gene>
    <name evidence="1" type="ORF">ECRASSUSDP1_LOCUS16177</name>
</gene>
<keyword evidence="2" id="KW-1185">Reference proteome</keyword>
<dbReference type="EMBL" id="CAMPGE010016246">
    <property type="protein sequence ID" value="CAI2374819.1"/>
    <property type="molecule type" value="Genomic_DNA"/>
</dbReference>
<reference evidence="1" key="1">
    <citation type="submission" date="2023-07" db="EMBL/GenBank/DDBJ databases">
        <authorList>
            <consortium name="AG Swart"/>
            <person name="Singh M."/>
            <person name="Singh A."/>
            <person name="Seah K."/>
            <person name="Emmerich C."/>
        </authorList>
    </citation>
    <scope>NUCLEOTIDE SEQUENCE</scope>
    <source>
        <strain evidence="1">DP1</strain>
    </source>
</reference>
<dbReference type="AlphaFoldDB" id="A0AAD1XLF8"/>
<dbReference type="Proteomes" id="UP001295684">
    <property type="component" value="Unassembled WGS sequence"/>
</dbReference>
<evidence type="ECO:0000313" key="1">
    <source>
        <dbReference type="EMBL" id="CAI2374819.1"/>
    </source>
</evidence>
<protein>
    <submittedName>
        <fullName evidence="1">Uncharacterized protein</fullName>
    </submittedName>
</protein>
<sequence length="308" mass="35722">MADFLSIWGKIETNSIILSYYGRYKDWLRIMLLLCKTTNSLFVKNKDIYLTKEKITLWDDSEDIEKYLELFSNKKNRLGENCKINLELSNESSQELLRLLSELNFPTFNPFSRYIYESVTITNLDCTSTSFRKDIAYFLHHCIPKYIKSLTLGGGEKYPQINSFRVPLVHSLPNVCISVCIRAVKLNDDLLQAILEGSRNCREITISDCILNLRKKFKISTDLEYKYTKVMLLGDSDKLNDRVLEIIGQKMALTNLKSTLNYIELSCSDCNLTYIQDLFHIMGFKNLYVHCTSTETNNKESYEDSPST</sequence>
<proteinExistence type="predicted"/>
<accession>A0AAD1XLF8</accession>
<comment type="caution">
    <text evidence="1">The sequence shown here is derived from an EMBL/GenBank/DDBJ whole genome shotgun (WGS) entry which is preliminary data.</text>
</comment>